<accession>A0A0F9DS21</accession>
<evidence type="ECO:0000256" key="1">
    <source>
        <dbReference type="SAM" id="MobiDB-lite"/>
    </source>
</evidence>
<evidence type="ECO:0000313" key="2">
    <source>
        <dbReference type="EMBL" id="KKL64559.1"/>
    </source>
</evidence>
<feature type="non-terminal residue" evidence="2">
    <location>
        <position position="85"/>
    </location>
</feature>
<sequence>MLIILLVLTLVNTAALAALLFGYQWEPKEEEPEEIAEPEEIELPQEVPKERDRPLTTELEKPVYAARVAAGANGELVTEVNAAKT</sequence>
<protein>
    <submittedName>
        <fullName evidence="2">Uncharacterized protein</fullName>
    </submittedName>
</protein>
<proteinExistence type="predicted"/>
<name>A0A0F9DS21_9ZZZZ</name>
<dbReference type="EMBL" id="LAZR01027806">
    <property type="protein sequence ID" value="KKL64559.1"/>
    <property type="molecule type" value="Genomic_DNA"/>
</dbReference>
<feature type="region of interest" description="Disordered" evidence="1">
    <location>
        <begin position="29"/>
        <end position="56"/>
    </location>
</feature>
<feature type="compositionally biased region" description="Acidic residues" evidence="1">
    <location>
        <begin position="29"/>
        <end position="43"/>
    </location>
</feature>
<reference evidence="2" key="1">
    <citation type="journal article" date="2015" name="Nature">
        <title>Complex archaea that bridge the gap between prokaryotes and eukaryotes.</title>
        <authorList>
            <person name="Spang A."/>
            <person name="Saw J.H."/>
            <person name="Jorgensen S.L."/>
            <person name="Zaremba-Niedzwiedzka K."/>
            <person name="Martijn J."/>
            <person name="Lind A.E."/>
            <person name="van Eijk R."/>
            <person name="Schleper C."/>
            <person name="Guy L."/>
            <person name="Ettema T.J."/>
        </authorList>
    </citation>
    <scope>NUCLEOTIDE SEQUENCE</scope>
</reference>
<gene>
    <name evidence="2" type="ORF">LCGC14_2163740</name>
</gene>
<organism evidence="2">
    <name type="scientific">marine sediment metagenome</name>
    <dbReference type="NCBI Taxonomy" id="412755"/>
    <lineage>
        <taxon>unclassified sequences</taxon>
        <taxon>metagenomes</taxon>
        <taxon>ecological metagenomes</taxon>
    </lineage>
</organism>
<comment type="caution">
    <text evidence="2">The sequence shown here is derived from an EMBL/GenBank/DDBJ whole genome shotgun (WGS) entry which is preliminary data.</text>
</comment>
<feature type="compositionally biased region" description="Basic and acidic residues" evidence="1">
    <location>
        <begin position="47"/>
        <end position="56"/>
    </location>
</feature>
<dbReference type="AlphaFoldDB" id="A0A0F9DS21"/>